<dbReference type="GO" id="GO:1990837">
    <property type="term" value="F:sequence-specific double-stranded DNA binding"/>
    <property type="evidence" value="ECO:0007669"/>
    <property type="project" value="TreeGrafter"/>
</dbReference>
<dbReference type="InterPro" id="IPR053031">
    <property type="entry name" value="Cuticle_assoc_protein"/>
</dbReference>
<dbReference type="Proteomes" id="UP001341281">
    <property type="component" value="Chromosome 01"/>
</dbReference>
<dbReference type="AlphaFoldDB" id="A0AAQ3PE68"/>
<dbReference type="PANTHER" id="PTHR34396">
    <property type="entry name" value="OS03G0264950 PROTEIN-RELATED"/>
    <property type="match status" value="1"/>
</dbReference>
<protein>
    <recommendedName>
        <fullName evidence="4">BED-type domain-containing protein</fullName>
    </recommendedName>
</protein>
<reference evidence="2 3" key="1">
    <citation type="submission" date="2024-02" db="EMBL/GenBank/DDBJ databases">
        <title>High-quality chromosome-scale genome assembly of Pensacola bahiagrass (Paspalum notatum Flugge var. saurae).</title>
        <authorList>
            <person name="Vega J.M."/>
            <person name="Podio M."/>
            <person name="Orjuela J."/>
            <person name="Siena L.A."/>
            <person name="Pessino S.C."/>
            <person name="Combes M.C."/>
            <person name="Mariac C."/>
            <person name="Albertini E."/>
            <person name="Pupilli F."/>
            <person name="Ortiz J.P.A."/>
            <person name="Leblanc O."/>
        </authorList>
    </citation>
    <scope>NUCLEOTIDE SEQUENCE [LARGE SCALE GENOMIC DNA]</scope>
    <source>
        <strain evidence="2">R1</strain>
        <tissue evidence="2">Leaf</tissue>
    </source>
</reference>
<dbReference type="GO" id="GO:0006357">
    <property type="term" value="P:regulation of transcription by RNA polymerase II"/>
    <property type="evidence" value="ECO:0007669"/>
    <property type="project" value="TreeGrafter"/>
</dbReference>
<accession>A0AAQ3PE68</accession>
<evidence type="ECO:0000313" key="3">
    <source>
        <dbReference type="Proteomes" id="UP001341281"/>
    </source>
</evidence>
<evidence type="ECO:0000313" key="2">
    <source>
        <dbReference type="EMBL" id="WVZ49315.1"/>
    </source>
</evidence>
<feature type="region of interest" description="Disordered" evidence="1">
    <location>
        <begin position="27"/>
        <end position="46"/>
    </location>
</feature>
<evidence type="ECO:0000256" key="1">
    <source>
        <dbReference type="SAM" id="MobiDB-lite"/>
    </source>
</evidence>
<organism evidence="2 3">
    <name type="scientific">Paspalum notatum var. saurae</name>
    <dbReference type="NCBI Taxonomy" id="547442"/>
    <lineage>
        <taxon>Eukaryota</taxon>
        <taxon>Viridiplantae</taxon>
        <taxon>Streptophyta</taxon>
        <taxon>Embryophyta</taxon>
        <taxon>Tracheophyta</taxon>
        <taxon>Spermatophyta</taxon>
        <taxon>Magnoliopsida</taxon>
        <taxon>Liliopsida</taxon>
        <taxon>Poales</taxon>
        <taxon>Poaceae</taxon>
        <taxon>PACMAD clade</taxon>
        <taxon>Panicoideae</taxon>
        <taxon>Andropogonodae</taxon>
        <taxon>Paspaleae</taxon>
        <taxon>Paspalinae</taxon>
        <taxon>Paspalum</taxon>
    </lineage>
</organism>
<keyword evidence="3" id="KW-1185">Reference proteome</keyword>
<dbReference type="PANTHER" id="PTHR34396:SF27">
    <property type="entry name" value="OS08G0208700 PROTEIN"/>
    <property type="match status" value="1"/>
</dbReference>
<dbReference type="GO" id="GO:0005634">
    <property type="term" value="C:nucleus"/>
    <property type="evidence" value="ECO:0007669"/>
    <property type="project" value="TreeGrafter"/>
</dbReference>
<gene>
    <name evidence="2" type="ORF">U9M48_000684</name>
</gene>
<dbReference type="EMBL" id="CP144745">
    <property type="protein sequence ID" value="WVZ49315.1"/>
    <property type="molecule type" value="Genomic_DNA"/>
</dbReference>
<name>A0AAQ3PE68_PASNO</name>
<dbReference type="SUPFAM" id="SSF140996">
    <property type="entry name" value="Hermes dimerisation domain"/>
    <property type="match status" value="1"/>
</dbReference>
<proteinExistence type="predicted"/>
<sequence>MGDKDTDVDEGAVVVRTDAGDGEVVEVQRENQDVQQEKDEKEVKKRKAMAPRSDVWDDFTEIFVGGLPKKAKCKYCGRICKKNPNKNQGTIQLQLSPDSSVGIVGTWRFDLEELRNSFVEMMIEDELPFVFAERLGFKRFMAKSCPRFTMPSRRTAIRACVSVHDTEKKKLKDLKAIEGKTLENP</sequence>
<evidence type="ECO:0008006" key="4">
    <source>
        <dbReference type="Google" id="ProtNLM"/>
    </source>
</evidence>
<feature type="compositionally biased region" description="Basic and acidic residues" evidence="1">
    <location>
        <begin position="27"/>
        <end position="43"/>
    </location>
</feature>